<name>A0A653E6X1_9PSED</name>
<dbReference type="InterPro" id="IPR029062">
    <property type="entry name" value="Class_I_gatase-like"/>
</dbReference>
<evidence type="ECO:0000256" key="1">
    <source>
        <dbReference type="SAM" id="MobiDB-lite"/>
    </source>
</evidence>
<dbReference type="Gene3D" id="3.40.50.880">
    <property type="match status" value="1"/>
</dbReference>
<dbReference type="InterPro" id="IPR025646">
    <property type="entry name" value="DUF4350"/>
</dbReference>
<feature type="transmembrane region" description="Helical" evidence="2">
    <location>
        <begin position="271"/>
        <end position="289"/>
    </location>
</feature>
<dbReference type="RefSeq" id="WP_150548401.1">
    <property type="nucleotide sequence ID" value="NZ_LR215729.2"/>
</dbReference>
<feature type="region of interest" description="Disordered" evidence="1">
    <location>
        <begin position="139"/>
        <end position="161"/>
    </location>
</feature>
<sequence length="400" mass="45521">MSRRNGLLLIGALLIALGFLGSYLLGRAEPYEEVIKHGPSPEARSNRYLAAEHFLRKQGIAVERADSLARLKTLPSRGQTLLLLGSRYNMTPQQTDRLLAWTAQGGHLVVVAERLWDKEQGKSGDLLLDTLSIEQYESADLPETEPEQADSPAAAQHPADTEKNHYPTLTQLYLQNETAPAYIGFDTEFHLADPKNQAYAWANSADSTHLLQLYYGEGLVTVMTDAWIWQNDKIDRYDNAWLLWYLTQDSRVTMLYRAEHDSLATLLWRHYRLAIGALLLLIIAAVWHLGMRQGPIRQPASHSRRQLLEHLRASAEFIVRHNGQKALMRGLQIDIQRRARRRHPGFDKLDVAQQWHIIGRLSRMPASAISRAMRPLPNERLSASEFTRQVAHLQTLRNAL</sequence>
<dbReference type="Pfam" id="PF14258">
    <property type="entry name" value="DUF4350"/>
    <property type="match status" value="1"/>
</dbReference>
<gene>
    <name evidence="4" type="ORF">PMYSY11_2487</name>
</gene>
<dbReference type="AlphaFoldDB" id="A0A653E6X1"/>
<evidence type="ECO:0000259" key="3">
    <source>
        <dbReference type="Pfam" id="PF14258"/>
    </source>
</evidence>
<dbReference type="EMBL" id="LR215729">
    <property type="protein sequence ID" value="VEV97532.1"/>
    <property type="molecule type" value="Genomic_DNA"/>
</dbReference>
<keyword evidence="2" id="KW-0812">Transmembrane</keyword>
<evidence type="ECO:0000313" key="4">
    <source>
        <dbReference type="EMBL" id="VEV97532.1"/>
    </source>
</evidence>
<keyword evidence="2" id="KW-1133">Transmembrane helix</keyword>
<keyword evidence="2" id="KW-0472">Membrane</keyword>
<feature type="domain" description="DUF4350" evidence="3">
    <location>
        <begin position="43"/>
        <end position="247"/>
    </location>
</feature>
<reference evidence="4" key="1">
    <citation type="submission" date="2019-02" db="EMBL/GenBank/DDBJ databases">
        <authorList>
            <consortium name="Genoscope - CEA"/>
            <person name="William W."/>
        </authorList>
    </citation>
    <scope>NUCLEOTIDE SEQUENCE [LARGE SCALE GENOMIC DNA]</scope>
    <source>
        <strain evidence="4">YSy11</strain>
    </source>
</reference>
<protein>
    <recommendedName>
        <fullName evidence="3">DUF4350 domain-containing protein</fullName>
    </recommendedName>
</protein>
<evidence type="ECO:0000256" key="2">
    <source>
        <dbReference type="SAM" id="Phobius"/>
    </source>
</evidence>
<accession>A0A653E6X1</accession>
<proteinExistence type="predicted"/>
<organism evidence="4">
    <name type="scientific">Pseudomonas marincola</name>
    <dbReference type="NCBI Taxonomy" id="437900"/>
    <lineage>
        <taxon>Bacteria</taxon>
        <taxon>Pseudomonadati</taxon>
        <taxon>Pseudomonadota</taxon>
        <taxon>Gammaproteobacteria</taxon>
        <taxon>Pseudomonadales</taxon>
        <taxon>Pseudomonadaceae</taxon>
        <taxon>Pseudomonas</taxon>
    </lineage>
</organism>